<comment type="similarity">
    <text evidence="3">Belongs to the RNase Z family.</text>
</comment>
<evidence type="ECO:0000256" key="3">
    <source>
        <dbReference type="ARBA" id="ARBA00007823"/>
    </source>
</evidence>
<comment type="catalytic activity">
    <reaction evidence="1">
        <text>Endonucleolytic cleavage of RNA, removing extra 3' nucleotides from tRNA precursor, generating 3' termini of tRNAs. A 3'-hydroxy group is left at the tRNA terminus and a 5'-phosphoryl group is left at the trailer molecule.</text>
        <dbReference type="EC" id="3.1.26.11"/>
    </reaction>
</comment>
<dbReference type="EMBL" id="HBIO01031649">
    <property type="protein sequence ID" value="CAE0479398.1"/>
    <property type="molecule type" value="Transcribed_RNA"/>
</dbReference>
<evidence type="ECO:0000256" key="1">
    <source>
        <dbReference type="ARBA" id="ARBA00000402"/>
    </source>
</evidence>
<evidence type="ECO:0000256" key="6">
    <source>
        <dbReference type="ARBA" id="ARBA00022722"/>
    </source>
</evidence>
<reference evidence="12" key="1">
    <citation type="submission" date="2021-01" db="EMBL/GenBank/DDBJ databases">
        <authorList>
            <person name="Corre E."/>
            <person name="Pelletier E."/>
            <person name="Niang G."/>
            <person name="Scheremetjew M."/>
            <person name="Finn R."/>
            <person name="Kale V."/>
            <person name="Holt S."/>
            <person name="Cochrane G."/>
            <person name="Meng A."/>
            <person name="Brown T."/>
            <person name="Cohen L."/>
        </authorList>
    </citation>
    <scope>NUCLEOTIDE SEQUENCE</scope>
    <source>
        <strain evidence="12">MM31A-1</strain>
    </source>
</reference>
<dbReference type="PANTHER" id="PTHR12553">
    <property type="entry name" value="ZINC PHOSPHODIESTERASE ELAC PROTEIN 2"/>
    <property type="match status" value="1"/>
</dbReference>
<evidence type="ECO:0000256" key="10">
    <source>
        <dbReference type="ARBA" id="ARBA00022833"/>
    </source>
</evidence>
<name>A0A7S3QJP6_9STRA</name>
<feature type="compositionally biased region" description="Polar residues" evidence="11">
    <location>
        <begin position="58"/>
        <end position="71"/>
    </location>
</feature>
<dbReference type="InterPro" id="IPR047151">
    <property type="entry name" value="RNZ2-like"/>
</dbReference>
<evidence type="ECO:0000256" key="11">
    <source>
        <dbReference type="SAM" id="MobiDB-lite"/>
    </source>
</evidence>
<keyword evidence="5" id="KW-0819">tRNA processing</keyword>
<evidence type="ECO:0000256" key="5">
    <source>
        <dbReference type="ARBA" id="ARBA00022694"/>
    </source>
</evidence>
<organism evidence="12">
    <name type="scientific">Chaetoceros debilis</name>
    <dbReference type="NCBI Taxonomy" id="122233"/>
    <lineage>
        <taxon>Eukaryota</taxon>
        <taxon>Sar</taxon>
        <taxon>Stramenopiles</taxon>
        <taxon>Ochrophyta</taxon>
        <taxon>Bacillariophyta</taxon>
        <taxon>Coscinodiscophyceae</taxon>
        <taxon>Chaetocerotophycidae</taxon>
        <taxon>Chaetocerotales</taxon>
        <taxon>Chaetocerotaceae</taxon>
        <taxon>Chaetoceros</taxon>
    </lineage>
</organism>
<feature type="compositionally biased region" description="Low complexity" evidence="11">
    <location>
        <begin position="242"/>
        <end position="258"/>
    </location>
</feature>
<evidence type="ECO:0000313" key="12">
    <source>
        <dbReference type="EMBL" id="CAE0479398.1"/>
    </source>
</evidence>
<dbReference type="EC" id="3.1.26.11" evidence="4"/>
<gene>
    <name evidence="12" type="ORF">CDEB00056_LOCUS24252</name>
</gene>
<evidence type="ECO:0000256" key="8">
    <source>
        <dbReference type="ARBA" id="ARBA00022759"/>
    </source>
</evidence>
<protein>
    <recommendedName>
        <fullName evidence="4">ribonuclease Z</fullName>
        <ecNumber evidence="4">3.1.26.11</ecNumber>
    </recommendedName>
</protein>
<keyword evidence="7" id="KW-0479">Metal-binding</keyword>
<feature type="region of interest" description="Disordered" evidence="11">
    <location>
        <begin position="58"/>
        <end position="81"/>
    </location>
</feature>
<dbReference type="SUPFAM" id="SSF56281">
    <property type="entry name" value="Metallo-hydrolase/oxidoreductase"/>
    <property type="match status" value="1"/>
</dbReference>
<comment type="cofactor">
    <cofactor evidence="2">
        <name>Zn(2+)</name>
        <dbReference type="ChEBI" id="CHEBI:29105"/>
    </cofactor>
</comment>
<feature type="region of interest" description="Disordered" evidence="11">
    <location>
        <begin position="1"/>
        <end position="22"/>
    </location>
</feature>
<keyword evidence="6" id="KW-0540">Nuclease</keyword>
<dbReference type="Gene3D" id="3.60.15.10">
    <property type="entry name" value="Ribonuclease Z/Hydroxyacylglutathione hydrolase-like"/>
    <property type="match status" value="1"/>
</dbReference>
<evidence type="ECO:0000256" key="9">
    <source>
        <dbReference type="ARBA" id="ARBA00022801"/>
    </source>
</evidence>
<evidence type="ECO:0000256" key="7">
    <source>
        <dbReference type="ARBA" id="ARBA00022723"/>
    </source>
</evidence>
<evidence type="ECO:0000256" key="2">
    <source>
        <dbReference type="ARBA" id="ARBA00001947"/>
    </source>
</evidence>
<keyword evidence="8" id="KW-0255">Endonuclease</keyword>
<dbReference type="GO" id="GO:0046872">
    <property type="term" value="F:metal ion binding"/>
    <property type="evidence" value="ECO:0007669"/>
    <property type="project" value="UniProtKB-KW"/>
</dbReference>
<evidence type="ECO:0000256" key="4">
    <source>
        <dbReference type="ARBA" id="ARBA00012477"/>
    </source>
</evidence>
<dbReference type="GO" id="GO:0042781">
    <property type="term" value="F:3'-tRNA processing endoribonuclease activity"/>
    <property type="evidence" value="ECO:0007669"/>
    <property type="project" value="UniProtKB-EC"/>
</dbReference>
<accession>A0A7S3QJP6</accession>
<proteinExistence type="inferred from homology"/>
<keyword evidence="10" id="KW-0862">Zinc</keyword>
<keyword evidence="9" id="KW-0378">Hydrolase</keyword>
<sequence>MAGESQLNDEMSKDECSKYSSKNQVQQQRLKFSLDTLTDGSEHTGHGTVFLTVSRQPSSSTFKGANNNAGGSTCGGSEHKNADMDSGDDTILARYALSGLCTLTSRLAADQNFKLSTVRAVFCASRQDVACISGIPSLLLSLSNYSTSGKLHVVGDDGIESYMDGIGDIILKRRQYPEIVSCTVPSVTNGSTCWWKVYEDDLILVFGRIIDMGGNDDDDNDDDESHQENESDDESCADDSSSDSNDGSVSTSSNAVNNAKEGECTRKSVAYIVTLRFQSFSFAILPPGMSYVKREVLTPIPDVISKQESPPFDFILHIDPNFGRKEDCASEISVRQPSERSLGRYHLYTAPNNVLSHIDDGILIRAGRQAERFNAALPFAFPFRNASIEKNETFAGCDEDDPSYMKLSSCSSVIFNVKNCNGAKDRLPSIQSRKDAIHDKISRKREGSNDDGFLKNQWANNQHLLEIFYSAEGVLKTSMSGNNQTKLSVEDENEIDLSDDDVDDDGLDISDDDCPPIAKKCKGNGLEHNPLASLDTSAPHLLVLGTGCASPAPLRGSSGNALFLPTISEYGYDLALTMIAECGEGFLTMLHRHLPQLNHGCKSIKEIISQDCQLIWISHSHLDHYGDIPVLIDEIQKFYEHSGMCKCYQRGGSSSETFSSLPAQRTNEKSNSRSACKSCRFPRLPIVVAPSKVLRFLDFTLDSKNGLKNGKRIYIGITHRDFEKSPFSKQIRSDVLDIELRRTEIANDIGSEVFPYRPFQFLKNIPVHHCPDAFGFLIGISAPCARSNEDSAFTICYSGDTRPSTNLVRACNDFSRECRQNVSLLLHEATFEHDERGQVEATKKRHSTTLEALNIASQMYVDSVLLTHFSQRYPKFPPRHPDDNIHERYSSASAYDGMLIKLTKSLKKHLSSLGSCCTVIMSDTITSKKESSLSIQSTEKPHLKK</sequence>
<dbReference type="PANTHER" id="PTHR12553:SF49">
    <property type="entry name" value="ZINC PHOSPHODIESTERASE ELAC PROTEIN 2"/>
    <property type="match status" value="1"/>
</dbReference>
<dbReference type="InterPro" id="IPR036866">
    <property type="entry name" value="RibonucZ/Hydroxyglut_hydro"/>
</dbReference>
<dbReference type="GO" id="GO:1990180">
    <property type="term" value="P:mitochondrial tRNA 3'-end processing"/>
    <property type="evidence" value="ECO:0007669"/>
    <property type="project" value="TreeGrafter"/>
</dbReference>
<feature type="region of interest" description="Disordered" evidence="11">
    <location>
        <begin position="214"/>
        <end position="258"/>
    </location>
</feature>
<dbReference type="AlphaFoldDB" id="A0A7S3QJP6"/>
<dbReference type="GO" id="GO:0005739">
    <property type="term" value="C:mitochondrion"/>
    <property type="evidence" value="ECO:0007669"/>
    <property type="project" value="TreeGrafter"/>
</dbReference>
<feature type="compositionally biased region" description="Acidic residues" evidence="11">
    <location>
        <begin position="214"/>
        <end position="241"/>
    </location>
</feature>